<dbReference type="GO" id="GO:0005524">
    <property type="term" value="F:ATP binding"/>
    <property type="evidence" value="ECO:0007669"/>
    <property type="project" value="InterPro"/>
</dbReference>
<dbReference type="KEGG" id="azq:G3580_02340"/>
<dbReference type="Pfam" id="PF13304">
    <property type="entry name" value="AAA_21"/>
    <property type="match status" value="1"/>
</dbReference>
<dbReference type="RefSeq" id="WP_173763734.1">
    <property type="nucleotide sequence ID" value="NZ_CP048836.1"/>
</dbReference>
<evidence type="ECO:0000259" key="1">
    <source>
        <dbReference type="Pfam" id="PF13175"/>
    </source>
</evidence>
<accession>A0A6C1AYZ1</accession>
<dbReference type="InterPro" id="IPR051396">
    <property type="entry name" value="Bact_Antivir_Def_Nuclease"/>
</dbReference>
<dbReference type="SUPFAM" id="SSF52540">
    <property type="entry name" value="P-loop containing nucleoside triphosphate hydrolases"/>
    <property type="match status" value="1"/>
</dbReference>
<dbReference type="PANTHER" id="PTHR43581:SF2">
    <property type="entry name" value="EXCINUCLEASE ATPASE SUBUNIT"/>
    <property type="match status" value="1"/>
</dbReference>
<dbReference type="PANTHER" id="PTHR43581">
    <property type="entry name" value="ATP/GTP PHOSPHATASE"/>
    <property type="match status" value="1"/>
</dbReference>
<feature type="domain" description="ATPase AAA-type core" evidence="2">
    <location>
        <begin position="282"/>
        <end position="355"/>
    </location>
</feature>
<organism evidence="3 4">
    <name type="scientific">Nitrogeniibacter mangrovi</name>
    <dbReference type="NCBI Taxonomy" id="2016596"/>
    <lineage>
        <taxon>Bacteria</taxon>
        <taxon>Pseudomonadati</taxon>
        <taxon>Pseudomonadota</taxon>
        <taxon>Betaproteobacteria</taxon>
        <taxon>Rhodocyclales</taxon>
        <taxon>Zoogloeaceae</taxon>
        <taxon>Nitrogeniibacter</taxon>
    </lineage>
</organism>
<feature type="domain" description="Endonuclease GajA/Old nuclease/RecF-like AAA" evidence="1">
    <location>
        <begin position="1"/>
        <end position="46"/>
    </location>
</feature>
<dbReference type="InterPro" id="IPR041685">
    <property type="entry name" value="AAA_GajA/Old/RecF-like"/>
</dbReference>
<dbReference type="InterPro" id="IPR027417">
    <property type="entry name" value="P-loop_NTPase"/>
</dbReference>
<dbReference type="EMBL" id="CP048836">
    <property type="protein sequence ID" value="QID16566.1"/>
    <property type="molecule type" value="Genomic_DNA"/>
</dbReference>
<dbReference type="AlphaFoldDB" id="A0A6C1AYZ1"/>
<keyword evidence="4" id="KW-1185">Reference proteome</keyword>
<dbReference type="Proteomes" id="UP000501991">
    <property type="component" value="Chromosome"/>
</dbReference>
<dbReference type="GO" id="GO:0016887">
    <property type="term" value="F:ATP hydrolysis activity"/>
    <property type="evidence" value="ECO:0007669"/>
    <property type="project" value="InterPro"/>
</dbReference>
<sequence>MYVNSIEMENYKCFLKPQEILLAPGFNLFVGANNSGKTTALEALDLDSTISSPHRSVANLPEYGASPSPHSRLKLSLTTTLNEYRGISTTNIQIPIPNEILKNISSHGNVAARQLYDGICESPEIVIFIEIHGGNIRTAYKTCHGFSKIVNSKSNNDTICSIYMDFNPSDGTLQNAQVANSGGIERHLASIREKYRSRIYRFSAQRLPADTSSTAGDPVLQRNAGNLPYCINHLHSNDAEGHRILCNWVHRIFPSVKWIQAPPIPGNQAFQLQCLPEAPSKRRHDLAVSLDKMGSGIGNVIAILYVVLTSRFPQVIAIDEPNSFLHPKALRELLGILSQEGKQHQYILTAHSPDVLTAVSPATITMFSLNETYSVTKQVSGKDLPSLRTDLAHLGIRMTDLHGQDRVLWVEGQTEEIVIPVLLRHFCPEVAAGTAVLRVEHTGAFEKKGLSPTEVAKIYQRLTASSALVPPMVAILLDKENRKSSECKKICQESSGAIHFLERKMLENYVLHPDAISAVLTELGEPIASDTVRAELDSYSYENLASANGSEVLSNIFSKLSEARLEFRKTRDTPSLIDWLLANQPSALVDLEDFLRRLFGLPLRAH</sequence>
<evidence type="ECO:0000259" key="2">
    <source>
        <dbReference type="Pfam" id="PF13304"/>
    </source>
</evidence>
<dbReference type="InterPro" id="IPR003959">
    <property type="entry name" value="ATPase_AAA_core"/>
</dbReference>
<proteinExistence type="predicted"/>
<evidence type="ECO:0000313" key="3">
    <source>
        <dbReference type="EMBL" id="QID16566.1"/>
    </source>
</evidence>
<protein>
    <submittedName>
        <fullName evidence="3">AAA family ATPase</fullName>
    </submittedName>
</protein>
<dbReference type="Pfam" id="PF13175">
    <property type="entry name" value="AAA_15"/>
    <property type="match status" value="1"/>
</dbReference>
<reference evidence="3 4" key="1">
    <citation type="submission" date="2020-02" db="EMBL/GenBank/DDBJ databases">
        <title>Nitrogenibacter mangrovi gen. nov., sp. nov. isolated from mangrove sediment, a denitrifying betaproteobacterium.</title>
        <authorList>
            <person name="Liao H."/>
            <person name="Tian Y."/>
        </authorList>
    </citation>
    <scope>NUCLEOTIDE SEQUENCE [LARGE SCALE GENOMIC DNA]</scope>
    <source>
        <strain evidence="3 4">M9-3-2</strain>
    </source>
</reference>
<name>A0A6C1AYZ1_9RHOO</name>
<gene>
    <name evidence="3" type="ORF">G3580_02340</name>
</gene>
<evidence type="ECO:0000313" key="4">
    <source>
        <dbReference type="Proteomes" id="UP000501991"/>
    </source>
</evidence>
<dbReference type="Gene3D" id="3.40.50.300">
    <property type="entry name" value="P-loop containing nucleotide triphosphate hydrolases"/>
    <property type="match status" value="2"/>
</dbReference>